<dbReference type="OrthoDB" id="447842at2759"/>
<dbReference type="STRING" id="101127.A0A1X2GY73"/>
<evidence type="ECO:0000256" key="5">
    <source>
        <dbReference type="ARBA" id="ARBA00022801"/>
    </source>
</evidence>
<dbReference type="EC" id="3.6.1.56" evidence="11"/>
<comment type="similarity">
    <text evidence="2">Belongs to the Nudix hydrolase family.</text>
</comment>
<organism evidence="23 24">
    <name type="scientific">Hesseltinella vesiculosa</name>
    <dbReference type="NCBI Taxonomy" id="101127"/>
    <lineage>
        <taxon>Eukaryota</taxon>
        <taxon>Fungi</taxon>
        <taxon>Fungi incertae sedis</taxon>
        <taxon>Mucoromycota</taxon>
        <taxon>Mucoromycotina</taxon>
        <taxon>Mucoromycetes</taxon>
        <taxon>Mucorales</taxon>
        <taxon>Cunninghamellaceae</taxon>
        <taxon>Hesseltinella</taxon>
    </lineage>
</organism>
<evidence type="ECO:0000256" key="15">
    <source>
        <dbReference type="ARBA" id="ARBA00030682"/>
    </source>
</evidence>
<keyword evidence="4" id="KW-0479">Metal-binding</keyword>
<evidence type="ECO:0000259" key="22">
    <source>
        <dbReference type="PROSITE" id="PS51462"/>
    </source>
</evidence>
<evidence type="ECO:0000256" key="18">
    <source>
        <dbReference type="ARBA" id="ARBA00048002"/>
    </source>
</evidence>
<dbReference type="GO" id="GO:0008413">
    <property type="term" value="F:8-oxo-7,8-dihydroguanosine triphosphate pyrophosphatase activity"/>
    <property type="evidence" value="ECO:0007669"/>
    <property type="project" value="InterPro"/>
</dbReference>
<comment type="catalytic activity">
    <reaction evidence="7">
        <text>8-oxo-dATP + H2O = 8-oxo-dAMP + diphosphate + H(+)</text>
        <dbReference type="Rhea" id="RHEA:65396"/>
        <dbReference type="ChEBI" id="CHEBI:15377"/>
        <dbReference type="ChEBI" id="CHEBI:15378"/>
        <dbReference type="ChEBI" id="CHEBI:33019"/>
        <dbReference type="ChEBI" id="CHEBI:71361"/>
        <dbReference type="ChEBI" id="CHEBI:172871"/>
    </reaction>
    <physiologicalReaction direction="left-to-right" evidence="7">
        <dbReference type="Rhea" id="RHEA:65397"/>
    </physiologicalReaction>
</comment>
<dbReference type="PANTHER" id="PTHR43758:SF2">
    <property type="entry name" value="OXIDIZED PURINE NUCLEOSIDE TRIPHOSPHATE HYDROLASE"/>
    <property type="match status" value="1"/>
</dbReference>
<comment type="catalytic activity">
    <reaction evidence="9">
        <text>8-oxo-dGTP + H2O = 8-oxo-dGMP + diphosphate + H(+)</text>
        <dbReference type="Rhea" id="RHEA:31575"/>
        <dbReference type="ChEBI" id="CHEBI:15377"/>
        <dbReference type="ChEBI" id="CHEBI:15378"/>
        <dbReference type="ChEBI" id="CHEBI:33019"/>
        <dbReference type="ChEBI" id="CHEBI:63224"/>
        <dbReference type="ChEBI" id="CHEBI:77896"/>
    </reaction>
    <physiologicalReaction direction="left-to-right" evidence="9">
        <dbReference type="Rhea" id="RHEA:31576"/>
    </physiologicalReaction>
</comment>
<dbReference type="CDD" id="cd03427">
    <property type="entry name" value="NUDIX_MTH1_Nudt1"/>
    <property type="match status" value="1"/>
</dbReference>
<evidence type="ECO:0000256" key="21">
    <source>
        <dbReference type="ARBA" id="ARBA00053094"/>
    </source>
</evidence>
<comment type="catalytic activity">
    <reaction evidence="19">
        <text>O(6)-methyl-dGTP + H2O = O(6)-methyl-dGMP + diphosphate + H(+)</text>
        <dbReference type="Rhea" id="RHEA:67600"/>
        <dbReference type="ChEBI" id="CHEBI:15377"/>
        <dbReference type="ChEBI" id="CHEBI:15378"/>
        <dbReference type="ChEBI" id="CHEBI:33019"/>
        <dbReference type="ChEBI" id="CHEBI:169974"/>
        <dbReference type="ChEBI" id="CHEBI:169975"/>
    </reaction>
    <physiologicalReaction direction="left-to-right" evidence="19">
        <dbReference type="Rhea" id="RHEA:67601"/>
    </physiologicalReaction>
</comment>
<feature type="domain" description="Nudix hydrolase" evidence="22">
    <location>
        <begin position="7"/>
        <end position="141"/>
    </location>
</feature>
<evidence type="ECO:0000256" key="7">
    <source>
        <dbReference type="ARBA" id="ARBA00024448"/>
    </source>
</evidence>
<dbReference type="GO" id="GO:0046872">
    <property type="term" value="F:metal ion binding"/>
    <property type="evidence" value="ECO:0007669"/>
    <property type="project" value="UniProtKB-KW"/>
</dbReference>
<dbReference type="Gene3D" id="3.90.79.10">
    <property type="entry name" value="Nucleoside Triphosphate Pyrophosphohydrolase"/>
    <property type="match status" value="1"/>
</dbReference>
<evidence type="ECO:0000256" key="10">
    <source>
        <dbReference type="ARBA" id="ARBA00024596"/>
    </source>
</evidence>
<dbReference type="PROSITE" id="PS51462">
    <property type="entry name" value="NUDIX"/>
    <property type="match status" value="1"/>
</dbReference>
<keyword evidence="5" id="KW-0378">Hydrolase</keyword>
<gene>
    <name evidence="23" type="ORF">DM01DRAFT_1314786</name>
</gene>
<evidence type="ECO:0000313" key="24">
    <source>
        <dbReference type="Proteomes" id="UP000242146"/>
    </source>
</evidence>
<dbReference type="EMBL" id="MCGT01000001">
    <property type="protein sequence ID" value="ORX63037.1"/>
    <property type="molecule type" value="Genomic_DNA"/>
</dbReference>
<name>A0A1X2GY73_9FUNG</name>
<dbReference type="GO" id="GO:0005737">
    <property type="term" value="C:cytoplasm"/>
    <property type="evidence" value="ECO:0007669"/>
    <property type="project" value="TreeGrafter"/>
</dbReference>
<dbReference type="InterPro" id="IPR015797">
    <property type="entry name" value="NUDIX_hydrolase-like_dom_sf"/>
</dbReference>
<dbReference type="Proteomes" id="UP000242146">
    <property type="component" value="Unassembled WGS sequence"/>
</dbReference>
<evidence type="ECO:0000256" key="13">
    <source>
        <dbReference type="ARBA" id="ARBA00029673"/>
    </source>
</evidence>
<accession>A0A1X2GY73</accession>
<evidence type="ECO:0000256" key="17">
    <source>
        <dbReference type="ARBA" id="ARBA00032071"/>
    </source>
</evidence>
<dbReference type="PRINTS" id="PR01403">
    <property type="entry name" value="8OXTPHPHTASE"/>
</dbReference>
<evidence type="ECO:0000256" key="19">
    <source>
        <dbReference type="ARBA" id="ARBA00048894"/>
    </source>
</evidence>
<reference evidence="23 24" key="1">
    <citation type="submission" date="2016-07" db="EMBL/GenBank/DDBJ databases">
        <title>Pervasive Adenine N6-methylation of Active Genes in Fungi.</title>
        <authorList>
            <consortium name="DOE Joint Genome Institute"/>
            <person name="Mondo S.J."/>
            <person name="Dannebaum R.O."/>
            <person name="Kuo R.C."/>
            <person name="Labutti K."/>
            <person name="Haridas S."/>
            <person name="Kuo A."/>
            <person name="Salamov A."/>
            <person name="Ahrendt S.R."/>
            <person name="Lipzen A."/>
            <person name="Sullivan W."/>
            <person name="Andreopoulos W.B."/>
            <person name="Clum A."/>
            <person name="Lindquist E."/>
            <person name="Daum C."/>
            <person name="Ramamoorthy G.K."/>
            <person name="Gryganskyi A."/>
            <person name="Culley D."/>
            <person name="Magnuson J.K."/>
            <person name="James T.Y."/>
            <person name="O'Malley M.A."/>
            <person name="Stajich J.E."/>
            <person name="Spatafora J.W."/>
            <person name="Visel A."/>
            <person name="Grigoriev I.V."/>
        </authorList>
    </citation>
    <scope>NUCLEOTIDE SEQUENCE [LARGE SCALE GENOMIC DNA]</scope>
    <source>
        <strain evidence="23 24">NRRL 3301</strain>
    </source>
</reference>
<comment type="catalytic activity">
    <reaction evidence="10">
        <text>2-oxo-ATP + H2O = 2-oxo-AMP + diphosphate + H(+)</text>
        <dbReference type="Rhea" id="RHEA:67392"/>
        <dbReference type="ChEBI" id="CHEBI:15377"/>
        <dbReference type="ChEBI" id="CHEBI:15378"/>
        <dbReference type="ChEBI" id="CHEBI:33019"/>
        <dbReference type="ChEBI" id="CHEBI:71395"/>
        <dbReference type="ChEBI" id="CHEBI:172878"/>
    </reaction>
    <physiologicalReaction direction="left-to-right" evidence="10">
        <dbReference type="Rhea" id="RHEA:67393"/>
    </physiologicalReaction>
</comment>
<dbReference type="InterPro" id="IPR003563">
    <property type="entry name" value="8ODP"/>
</dbReference>
<comment type="subunit">
    <text evidence="3">Monomer.</text>
</comment>
<evidence type="ECO:0000256" key="3">
    <source>
        <dbReference type="ARBA" id="ARBA00011245"/>
    </source>
</evidence>
<comment type="catalytic activity">
    <reaction evidence="20">
        <text>N(6)-methyl-dATP + H2O = N(6)-methyl-dAMP + diphosphate + H(+)</text>
        <dbReference type="Rhea" id="RHEA:67604"/>
        <dbReference type="ChEBI" id="CHEBI:15377"/>
        <dbReference type="ChEBI" id="CHEBI:15378"/>
        <dbReference type="ChEBI" id="CHEBI:33019"/>
        <dbReference type="ChEBI" id="CHEBI:169976"/>
        <dbReference type="ChEBI" id="CHEBI:172872"/>
    </reaction>
    <physiologicalReaction direction="left-to-right" evidence="20">
        <dbReference type="Rhea" id="RHEA:67605"/>
    </physiologicalReaction>
</comment>
<comment type="catalytic activity">
    <reaction evidence="8">
        <text>2-oxo-dATP + H2O = 2-oxo-dAMP + diphosphate + H(+)</text>
        <dbReference type="Rhea" id="RHEA:31583"/>
        <dbReference type="ChEBI" id="CHEBI:15377"/>
        <dbReference type="ChEBI" id="CHEBI:15378"/>
        <dbReference type="ChEBI" id="CHEBI:33019"/>
        <dbReference type="ChEBI" id="CHEBI:63212"/>
        <dbReference type="ChEBI" id="CHEBI:77897"/>
        <dbReference type="EC" id="3.6.1.56"/>
    </reaction>
    <physiologicalReaction direction="left-to-right" evidence="8">
        <dbReference type="Rhea" id="RHEA:31584"/>
    </physiologicalReaction>
</comment>
<evidence type="ECO:0000256" key="16">
    <source>
        <dbReference type="ARBA" id="ARBA00031927"/>
    </source>
</evidence>
<evidence type="ECO:0000256" key="9">
    <source>
        <dbReference type="ARBA" id="ARBA00024486"/>
    </source>
</evidence>
<keyword evidence="6" id="KW-0460">Magnesium</keyword>
<proteinExistence type="inferred from homology"/>
<keyword evidence="24" id="KW-1185">Reference proteome</keyword>
<evidence type="ECO:0000256" key="11">
    <source>
        <dbReference type="ARBA" id="ARBA00026103"/>
    </source>
</evidence>
<dbReference type="GO" id="GO:0042262">
    <property type="term" value="P:DNA protection"/>
    <property type="evidence" value="ECO:0007669"/>
    <property type="project" value="InterPro"/>
</dbReference>
<comment type="cofactor">
    <cofactor evidence="1">
        <name>Mg(2+)</name>
        <dbReference type="ChEBI" id="CHEBI:18420"/>
    </cofactor>
</comment>
<comment type="catalytic activity">
    <reaction evidence="18">
        <text>N(6)-methyl-ATP + H2O = N(6)-methyl-AMP + diphosphate + H(+)</text>
        <dbReference type="Rhea" id="RHEA:67608"/>
        <dbReference type="ChEBI" id="CHEBI:15377"/>
        <dbReference type="ChEBI" id="CHEBI:15378"/>
        <dbReference type="ChEBI" id="CHEBI:33019"/>
        <dbReference type="ChEBI" id="CHEBI:144842"/>
        <dbReference type="ChEBI" id="CHEBI:172873"/>
    </reaction>
    <physiologicalReaction direction="left-to-right" evidence="18">
        <dbReference type="Rhea" id="RHEA:67609"/>
    </physiologicalReaction>
</comment>
<dbReference type="PANTHER" id="PTHR43758">
    <property type="entry name" value="7,8-DIHYDRO-8-OXOGUANINE TRIPHOSPHATASE"/>
    <property type="match status" value="1"/>
</dbReference>
<dbReference type="SUPFAM" id="SSF55811">
    <property type="entry name" value="Nudix"/>
    <property type="match status" value="1"/>
</dbReference>
<dbReference type="InterPro" id="IPR000086">
    <property type="entry name" value="NUDIX_hydrolase_dom"/>
</dbReference>
<evidence type="ECO:0000256" key="2">
    <source>
        <dbReference type="ARBA" id="ARBA00005582"/>
    </source>
</evidence>
<evidence type="ECO:0000256" key="6">
    <source>
        <dbReference type="ARBA" id="ARBA00022842"/>
    </source>
</evidence>
<evidence type="ECO:0000256" key="12">
    <source>
        <dbReference type="ARBA" id="ARBA00026218"/>
    </source>
</evidence>
<evidence type="ECO:0000256" key="4">
    <source>
        <dbReference type="ARBA" id="ARBA00022723"/>
    </source>
</evidence>
<evidence type="ECO:0000256" key="20">
    <source>
        <dbReference type="ARBA" id="ARBA00049032"/>
    </source>
</evidence>
<evidence type="ECO:0000313" key="23">
    <source>
        <dbReference type="EMBL" id="ORX63037.1"/>
    </source>
</evidence>
<evidence type="ECO:0000256" key="14">
    <source>
        <dbReference type="ARBA" id="ARBA00030634"/>
    </source>
</evidence>
<evidence type="ECO:0000256" key="8">
    <source>
        <dbReference type="ARBA" id="ARBA00024459"/>
    </source>
</evidence>
<dbReference type="AlphaFoldDB" id="A0A1X2GY73"/>
<dbReference type="Pfam" id="PF00293">
    <property type="entry name" value="NUDIX"/>
    <property type="match status" value="1"/>
</dbReference>
<comment type="function">
    <text evidence="21">Oxidized purine nucleoside triphosphate hydrolase which is a prominent sanitizer of the oxidized nucleotide pool. Catalyzes the hydrolysis of 2-oxo-dATP (2-hydroxy-dATP) into 2-oxo-dAMP. Also has a significant hydrolase activity toward 2-oxo-ATP, 8-oxo-dGTP and 8-oxo-dATP. Through the hydrolysis of oxidized purine nucleoside triphosphates, prevents their incorporation into DNA and the subsequent transversions A:T to C:G and G:C to T:A. Also catalyzes the hydrolysis of methylated purine nucleoside triphosphate preventing their integration into DNA. Through this antimutagenic activity protects cells from oxidative stress.</text>
</comment>
<evidence type="ECO:0000256" key="1">
    <source>
        <dbReference type="ARBA" id="ARBA00001946"/>
    </source>
</evidence>
<comment type="caution">
    <text evidence="23">The sequence shown here is derived from an EMBL/GenBank/DDBJ whole genome shotgun (WGS) entry which is preliminary data.</text>
</comment>
<sequence>MPQLYTSKKPLTLVFPIDWENKKILLGMKKRGFGVNKINGFGGKLEPGETVEQAAYRELLEESMVEAQNMIKVGLNMFTFEGDSVGLEVHVYLTTDYRGEPQETNEMRPEWYDFDKIPFEQMWTDDAYWLPKVLNHEKFVAQYHFAQDQTTILSETFNLVDTVPDDYEQ</sequence>
<protein>
    <recommendedName>
        <fullName evidence="12">Oxidized purine nucleoside triphosphate hydrolase</fullName>
        <ecNumber evidence="11">3.6.1.56</ecNumber>
    </recommendedName>
    <alternativeName>
        <fullName evidence="16">2-hydroxy-dATP diphosphatase</fullName>
    </alternativeName>
    <alternativeName>
        <fullName evidence="15">7,8-dihydro-8-oxoguanine triphosphatase</fullName>
    </alternativeName>
    <alternativeName>
        <fullName evidence="14">8-oxo-dGTPase</fullName>
    </alternativeName>
    <alternativeName>
        <fullName evidence="17">Methylated purine nucleoside triphosphate hydrolase</fullName>
    </alternativeName>
    <alternativeName>
        <fullName evidence="13">Nucleoside diphosphate-linked moiety X motif 1</fullName>
    </alternativeName>
</protein>
<dbReference type="GO" id="GO:0008828">
    <property type="term" value="F:dATP diphosphatase activity"/>
    <property type="evidence" value="ECO:0007669"/>
    <property type="project" value="UniProtKB-EC"/>
</dbReference>